<dbReference type="Pfam" id="PF13649">
    <property type="entry name" value="Methyltransf_25"/>
    <property type="match status" value="1"/>
</dbReference>
<keyword evidence="4" id="KW-1185">Reference proteome</keyword>
<protein>
    <submittedName>
        <fullName evidence="3">Methyltransferase domain protein</fullName>
    </submittedName>
</protein>
<comment type="caution">
    <text evidence="3">The sequence shown here is derived from an EMBL/GenBank/DDBJ whole genome shotgun (WGS) entry which is preliminary data.</text>
</comment>
<dbReference type="GO" id="GO:0008168">
    <property type="term" value="F:methyltransferase activity"/>
    <property type="evidence" value="ECO:0007669"/>
    <property type="project" value="UniProtKB-KW"/>
</dbReference>
<organism evidence="3 4">
    <name type="scientific">[Clostridium] methylpentosum DSM 5476</name>
    <dbReference type="NCBI Taxonomy" id="537013"/>
    <lineage>
        <taxon>Bacteria</taxon>
        <taxon>Bacillati</taxon>
        <taxon>Bacillota</taxon>
        <taxon>Clostridia</taxon>
        <taxon>Eubacteriales</taxon>
        <taxon>Oscillospiraceae</taxon>
        <taxon>Oscillospiraceae incertae sedis</taxon>
    </lineage>
</organism>
<gene>
    <name evidence="3" type="ORF">CLOSTMETH_02756</name>
</gene>
<name>C0EFW4_9FIRM</name>
<evidence type="ECO:0000313" key="3">
    <source>
        <dbReference type="EMBL" id="EEG29743.1"/>
    </source>
</evidence>
<dbReference type="Proteomes" id="UP000003340">
    <property type="component" value="Unassembled WGS sequence"/>
</dbReference>
<dbReference type="EMBL" id="ACEC01000093">
    <property type="protein sequence ID" value="EEG29743.1"/>
    <property type="molecule type" value="Genomic_DNA"/>
</dbReference>
<dbReference type="CDD" id="cd02440">
    <property type="entry name" value="AdoMet_MTases"/>
    <property type="match status" value="1"/>
</dbReference>
<keyword evidence="1 3" id="KW-0808">Transferase</keyword>
<dbReference type="PANTHER" id="PTHR43861">
    <property type="entry name" value="TRANS-ACONITATE 2-METHYLTRANSFERASE-RELATED"/>
    <property type="match status" value="1"/>
</dbReference>
<dbReference type="Gene3D" id="3.40.50.150">
    <property type="entry name" value="Vaccinia Virus protein VP39"/>
    <property type="match status" value="1"/>
</dbReference>
<dbReference type="Gene3D" id="2.20.25.110">
    <property type="entry name" value="S-adenosyl-L-methionine-dependent methyltransferases"/>
    <property type="match status" value="1"/>
</dbReference>
<evidence type="ECO:0000313" key="4">
    <source>
        <dbReference type="Proteomes" id="UP000003340"/>
    </source>
</evidence>
<dbReference type="InterPro" id="IPR041698">
    <property type="entry name" value="Methyltransf_25"/>
</dbReference>
<dbReference type="AlphaFoldDB" id="C0EFW4"/>
<reference evidence="3 4" key="2">
    <citation type="submission" date="2009-02" db="EMBL/GenBank/DDBJ databases">
        <title>Draft genome sequence of Clostridium methylpentosum (DSM 5476).</title>
        <authorList>
            <person name="Sudarsanam P."/>
            <person name="Ley R."/>
            <person name="Guruge J."/>
            <person name="Turnbaugh P.J."/>
            <person name="Mahowald M."/>
            <person name="Liep D."/>
            <person name="Gordon J."/>
        </authorList>
    </citation>
    <scope>NUCLEOTIDE SEQUENCE [LARGE SCALE GENOMIC DNA]</scope>
    <source>
        <strain evidence="3 4">DSM 5476</strain>
    </source>
</reference>
<reference evidence="3 4" key="1">
    <citation type="submission" date="2009-01" db="EMBL/GenBank/DDBJ databases">
        <authorList>
            <person name="Fulton L."/>
            <person name="Clifton S."/>
            <person name="Fulton B."/>
            <person name="Xu J."/>
            <person name="Minx P."/>
            <person name="Pepin K.H."/>
            <person name="Johnson M."/>
            <person name="Bhonagiri V."/>
            <person name="Nash W.E."/>
            <person name="Mardis E.R."/>
            <person name="Wilson R.K."/>
        </authorList>
    </citation>
    <scope>NUCLEOTIDE SEQUENCE [LARGE SCALE GENOMIC DNA]</scope>
    <source>
        <strain evidence="3 4">DSM 5476</strain>
    </source>
</reference>
<evidence type="ECO:0000259" key="2">
    <source>
        <dbReference type="Pfam" id="PF13649"/>
    </source>
</evidence>
<dbReference type="SUPFAM" id="SSF53335">
    <property type="entry name" value="S-adenosyl-L-methionine-dependent methyltransferases"/>
    <property type="match status" value="1"/>
</dbReference>
<dbReference type="GO" id="GO:0032259">
    <property type="term" value="P:methylation"/>
    <property type="evidence" value="ECO:0007669"/>
    <property type="project" value="UniProtKB-KW"/>
</dbReference>
<feature type="domain" description="Methyltransferase" evidence="2">
    <location>
        <begin position="70"/>
        <end position="164"/>
    </location>
</feature>
<dbReference type="InterPro" id="IPR029063">
    <property type="entry name" value="SAM-dependent_MTases_sf"/>
</dbReference>
<accession>C0EFW4</accession>
<dbReference type="eggNOG" id="COG2227">
    <property type="taxonomic scope" value="Bacteria"/>
</dbReference>
<proteinExistence type="predicted"/>
<dbReference type="STRING" id="537013.CLOSTMETH_02756"/>
<dbReference type="HOGENOM" id="CLU_069129_3_0_9"/>
<evidence type="ECO:0000256" key="1">
    <source>
        <dbReference type="ARBA" id="ARBA00022679"/>
    </source>
</evidence>
<keyword evidence="3" id="KW-0489">Methyltransferase</keyword>
<sequence length="276" mass="31920">MLTELTPLFKKPPLYTKTEIPFWDDEHISLQMLNAHLNPNYDGASRKLEFIEKSVDWISKILPSEHYPSVLDIGCGPGLYTERYAKKGYRVVGVDFSHRSINYAQMSAKRKGLPIDYFYQDYLNLSLDKKFDFATMIYCDFGALSTNDRKQLLKIIYQHLKPGGRFLLDVFSLTQLENFQESQTWEVCPDGGFWYPENYIALNRACKYPDNVTLRQTLVIAKKKVSNYYLWDTYFSKKALEEEAVGSGFKICEYFGDVSGSTYSEHSSTLAVLLKK</sequence>